<evidence type="ECO:0000256" key="9">
    <source>
        <dbReference type="PROSITE-ProRule" id="PRU01263"/>
    </source>
</evidence>
<feature type="domain" description="C2H2-type" evidence="11">
    <location>
        <begin position="275"/>
        <end position="301"/>
    </location>
</feature>
<feature type="domain" description="C2H2-type" evidence="11">
    <location>
        <begin position="217"/>
        <end position="246"/>
    </location>
</feature>
<dbReference type="GO" id="GO:0005634">
    <property type="term" value="C:nucleus"/>
    <property type="evidence" value="ECO:0007669"/>
    <property type="project" value="UniProtKB-SubCell"/>
</dbReference>
<comment type="subcellular location">
    <subcellularLocation>
        <location evidence="1">Nucleus</location>
    </subcellularLocation>
</comment>
<dbReference type="GO" id="GO:0003700">
    <property type="term" value="F:DNA-binding transcription factor activity"/>
    <property type="evidence" value="ECO:0007669"/>
    <property type="project" value="TreeGrafter"/>
</dbReference>
<keyword evidence="7" id="KW-0539">Nucleus</keyword>
<feature type="binding site" evidence="9">
    <location>
        <position position="10"/>
    </location>
    <ligand>
        <name>Zn(2+)</name>
        <dbReference type="ChEBI" id="CHEBI:29105"/>
    </ligand>
</feature>
<dbReference type="GO" id="GO:0000978">
    <property type="term" value="F:RNA polymerase II cis-regulatory region sequence-specific DNA binding"/>
    <property type="evidence" value="ECO:0007669"/>
    <property type="project" value="TreeGrafter"/>
</dbReference>
<dbReference type="FunFam" id="3.30.160.60:FF:002343">
    <property type="entry name" value="Zinc finger protein 33A"/>
    <property type="match status" value="1"/>
</dbReference>
<accession>A0A9P0C5V7</accession>
<evidence type="ECO:0000256" key="1">
    <source>
        <dbReference type="ARBA" id="ARBA00004123"/>
    </source>
</evidence>
<feature type="domain" description="C2H2-type" evidence="11">
    <location>
        <begin position="342"/>
        <end position="369"/>
    </location>
</feature>
<dbReference type="Pfam" id="PF13894">
    <property type="entry name" value="zf-C2H2_4"/>
    <property type="match status" value="1"/>
</dbReference>
<dbReference type="GO" id="GO:0008270">
    <property type="term" value="F:zinc ion binding"/>
    <property type="evidence" value="ECO:0007669"/>
    <property type="project" value="UniProtKB-UniRule"/>
</dbReference>
<dbReference type="OrthoDB" id="3437960at2759"/>
<keyword evidence="3" id="KW-0677">Repeat</keyword>
<evidence type="ECO:0000256" key="10">
    <source>
        <dbReference type="SAM" id="MobiDB-lite"/>
    </source>
</evidence>
<feature type="domain" description="C2H2-type" evidence="11">
    <location>
        <begin position="164"/>
        <end position="191"/>
    </location>
</feature>
<dbReference type="SUPFAM" id="SSF57667">
    <property type="entry name" value="beta-beta-alpha zinc fingers"/>
    <property type="match status" value="3"/>
</dbReference>
<evidence type="ECO:0000256" key="4">
    <source>
        <dbReference type="ARBA" id="ARBA00022771"/>
    </source>
</evidence>
<dbReference type="GO" id="GO:0006357">
    <property type="term" value="P:regulation of transcription by RNA polymerase II"/>
    <property type="evidence" value="ECO:0007669"/>
    <property type="project" value="TreeGrafter"/>
</dbReference>
<dbReference type="SUPFAM" id="SSF57716">
    <property type="entry name" value="Glucocorticoid receptor-like (DNA-binding domain)"/>
    <property type="match status" value="1"/>
</dbReference>
<keyword evidence="6" id="KW-0238">DNA-binding</keyword>
<evidence type="ECO:0000256" key="6">
    <source>
        <dbReference type="ARBA" id="ARBA00023125"/>
    </source>
</evidence>
<dbReference type="AlphaFoldDB" id="A0A9P0C5V7"/>
<evidence type="ECO:0000259" key="12">
    <source>
        <dbReference type="PROSITE" id="PS51915"/>
    </source>
</evidence>
<dbReference type="Proteomes" id="UP001154114">
    <property type="component" value="Chromosome 7"/>
</dbReference>
<evidence type="ECO:0000256" key="7">
    <source>
        <dbReference type="ARBA" id="ARBA00023242"/>
    </source>
</evidence>
<keyword evidence="4 8" id="KW-0863">Zinc-finger</keyword>
<organism evidence="13 14">
    <name type="scientific">Chrysodeixis includens</name>
    <name type="common">Soybean looper</name>
    <name type="synonym">Pseudoplusia includens</name>
    <dbReference type="NCBI Taxonomy" id="689277"/>
    <lineage>
        <taxon>Eukaryota</taxon>
        <taxon>Metazoa</taxon>
        <taxon>Ecdysozoa</taxon>
        <taxon>Arthropoda</taxon>
        <taxon>Hexapoda</taxon>
        <taxon>Insecta</taxon>
        <taxon>Pterygota</taxon>
        <taxon>Neoptera</taxon>
        <taxon>Endopterygota</taxon>
        <taxon>Lepidoptera</taxon>
        <taxon>Glossata</taxon>
        <taxon>Ditrysia</taxon>
        <taxon>Noctuoidea</taxon>
        <taxon>Noctuidae</taxon>
        <taxon>Plusiinae</taxon>
        <taxon>Chrysodeixis</taxon>
    </lineage>
</organism>
<dbReference type="SMART" id="SM00868">
    <property type="entry name" value="zf-AD"/>
    <property type="match status" value="1"/>
</dbReference>
<feature type="region of interest" description="Disordered" evidence="10">
    <location>
        <begin position="355"/>
        <end position="378"/>
    </location>
</feature>
<dbReference type="InterPro" id="IPR013087">
    <property type="entry name" value="Znf_C2H2_type"/>
</dbReference>
<dbReference type="SMART" id="SM00355">
    <property type="entry name" value="ZnF_C2H2"/>
    <property type="match status" value="6"/>
</dbReference>
<dbReference type="InterPro" id="IPR012934">
    <property type="entry name" value="Znf_AD"/>
</dbReference>
<evidence type="ECO:0000256" key="8">
    <source>
        <dbReference type="PROSITE-ProRule" id="PRU00042"/>
    </source>
</evidence>
<evidence type="ECO:0000313" key="14">
    <source>
        <dbReference type="Proteomes" id="UP001154114"/>
    </source>
</evidence>
<name>A0A9P0C5V7_CHRIL</name>
<dbReference type="InterPro" id="IPR036236">
    <property type="entry name" value="Znf_C2H2_sf"/>
</dbReference>
<proteinExistence type="predicted"/>
<feature type="binding site" evidence="9">
    <location>
        <position position="57"/>
    </location>
    <ligand>
        <name>Zn(2+)</name>
        <dbReference type="ChEBI" id="CHEBI:29105"/>
    </ligand>
</feature>
<dbReference type="InterPro" id="IPR050589">
    <property type="entry name" value="Ikaros_C2H2-ZF"/>
</dbReference>
<dbReference type="EMBL" id="LR824010">
    <property type="protein sequence ID" value="CAH0625200.1"/>
    <property type="molecule type" value="Genomic_DNA"/>
</dbReference>
<reference evidence="13" key="1">
    <citation type="submission" date="2021-12" db="EMBL/GenBank/DDBJ databases">
        <authorList>
            <person name="King R."/>
        </authorList>
    </citation>
    <scope>NUCLEOTIDE SEQUENCE</scope>
</reference>
<feature type="domain" description="C2H2-type" evidence="11">
    <location>
        <begin position="303"/>
        <end position="332"/>
    </location>
</feature>
<dbReference type="PROSITE" id="PS50157">
    <property type="entry name" value="ZINC_FINGER_C2H2_2"/>
    <property type="match status" value="6"/>
</dbReference>
<feature type="compositionally biased region" description="Basic residues" evidence="10">
    <location>
        <begin position="355"/>
        <end position="366"/>
    </location>
</feature>
<keyword evidence="5 9" id="KW-0862">Zinc</keyword>
<dbReference type="PANTHER" id="PTHR24404:SF114">
    <property type="entry name" value="KLUMPFUSS, ISOFORM B-RELATED"/>
    <property type="match status" value="1"/>
</dbReference>
<dbReference type="PANTHER" id="PTHR24404">
    <property type="entry name" value="ZINC FINGER PROTEIN"/>
    <property type="match status" value="1"/>
</dbReference>
<dbReference type="PROSITE" id="PS00028">
    <property type="entry name" value="ZINC_FINGER_C2H2_1"/>
    <property type="match status" value="5"/>
</dbReference>
<dbReference type="FunFam" id="3.30.160.60:FF:000446">
    <property type="entry name" value="Zinc finger protein"/>
    <property type="match status" value="1"/>
</dbReference>
<feature type="domain" description="C2H2-type" evidence="11">
    <location>
        <begin position="247"/>
        <end position="274"/>
    </location>
</feature>
<dbReference type="PROSITE" id="PS51915">
    <property type="entry name" value="ZAD"/>
    <property type="match status" value="1"/>
</dbReference>
<feature type="binding site" evidence="9">
    <location>
        <position position="13"/>
    </location>
    <ligand>
        <name>Zn(2+)</name>
        <dbReference type="ChEBI" id="CHEBI:29105"/>
    </ligand>
</feature>
<feature type="region of interest" description="Disordered" evidence="10">
    <location>
        <begin position="319"/>
        <end position="341"/>
    </location>
</feature>
<evidence type="ECO:0000256" key="3">
    <source>
        <dbReference type="ARBA" id="ARBA00022737"/>
    </source>
</evidence>
<evidence type="ECO:0000313" key="13">
    <source>
        <dbReference type="EMBL" id="CAH0625200.1"/>
    </source>
</evidence>
<keyword evidence="14" id="KW-1185">Reference proteome</keyword>
<feature type="binding site" evidence="9">
    <location>
        <position position="54"/>
    </location>
    <ligand>
        <name>Zn(2+)</name>
        <dbReference type="ChEBI" id="CHEBI:29105"/>
    </ligand>
</feature>
<evidence type="ECO:0000259" key="11">
    <source>
        <dbReference type="PROSITE" id="PS50157"/>
    </source>
</evidence>
<dbReference type="Gene3D" id="3.30.160.60">
    <property type="entry name" value="Classic Zinc Finger"/>
    <property type="match status" value="5"/>
</dbReference>
<dbReference type="FunFam" id="3.30.160.60:FF:000072">
    <property type="entry name" value="zinc finger protein 143 isoform X1"/>
    <property type="match status" value="1"/>
</dbReference>
<evidence type="ECO:0000256" key="2">
    <source>
        <dbReference type="ARBA" id="ARBA00022723"/>
    </source>
</evidence>
<protein>
    <submittedName>
        <fullName evidence="13">Uncharacterized protein</fullName>
    </submittedName>
</protein>
<feature type="domain" description="ZAD" evidence="12">
    <location>
        <begin position="8"/>
        <end position="81"/>
    </location>
</feature>
<keyword evidence="2 9" id="KW-0479">Metal-binding</keyword>
<evidence type="ECO:0000256" key="5">
    <source>
        <dbReference type="ARBA" id="ARBA00022833"/>
    </source>
</evidence>
<gene>
    <name evidence="13" type="ORF">CINC_LOCUS11834</name>
</gene>
<dbReference type="Pfam" id="PF00096">
    <property type="entry name" value="zf-C2H2"/>
    <property type="match status" value="4"/>
</dbReference>
<sequence>MDKFSDDSTCRICLKKQDTVYCLFRKRKGLTPSEQLSKIGFKTDINDAKPPCICCECLTELDITLNFLGKCETSNQILSEHYNRGVNVAQDIEAYKGDSNIAEPVAIENNISYTESRPVEVGEDVDTSVSEAMKAVELAALEDARCAECGSRRRCPHWAPPATHTCPYCQKVFTRKFNFKLHLKRHSGSREWWCLRCGAGAVSRWLAGAHCAPRRRRACPVPGCGKTYTTNTNLNTHLRVHSGERPFECADCGKKFTSKNTLSDHVRIHTGALPYICPICGKQFRTNKLSAHMSTHTGGGPRLACARAGCGKRFASRRALQRHTHTHTAPGSVPPRPPSPQHACALCPARYHHKQSLNKHVKKQHTQKPVEMSAEAENEIPITELSKEVECNANQEYK</sequence>